<dbReference type="AlphaFoldDB" id="A0A392RA27"/>
<comment type="caution">
    <text evidence="1">The sequence shown here is derived from an EMBL/GenBank/DDBJ whole genome shotgun (WGS) entry which is preliminary data.</text>
</comment>
<reference evidence="1 2" key="1">
    <citation type="journal article" date="2018" name="Front. Plant Sci.">
        <title>Red Clover (Trifolium pratense) and Zigzag Clover (T. medium) - A Picture of Genomic Similarities and Differences.</title>
        <authorList>
            <person name="Dluhosova J."/>
            <person name="Istvanek J."/>
            <person name="Nedelnik J."/>
            <person name="Repkova J."/>
        </authorList>
    </citation>
    <scope>NUCLEOTIDE SEQUENCE [LARGE SCALE GENOMIC DNA]</scope>
    <source>
        <strain evidence="2">cv. 10/8</strain>
        <tissue evidence="1">Leaf</tissue>
    </source>
</reference>
<dbReference type="EMBL" id="LXQA010204311">
    <property type="protein sequence ID" value="MCI33431.1"/>
    <property type="molecule type" value="Genomic_DNA"/>
</dbReference>
<protein>
    <submittedName>
        <fullName evidence="1">Uncharacterized protein</fullName>
    </submittedName>
</protein>
<evidence type="ECO:0000313" key="1">
    <source>
        <dbReference type="EMBL" id="MCI33431.1"/>
    </source>
</evidence>
<name>A0A392RA27_9FABA</name>
<accession>A0A392RA27</accession>
<sequence length="85" mass="9548">MVLKDVRDEIVQGDIHTADLVLQMIAEHVEVDSNVDIKNNSVDFNDDTIVVHENTRAENQTRAEGANSDSEENITILVEPVQEYV</sequence>
<feature type="non-terminal residue" evidence="1">
    <location>
        <position position="85"/>
    </location>
</feature>
<keyword evidence="2" id="KW-1185">Reference proteome</keyword>
<dbReference type="Proteomes" id="UP000265520">
    <property type="component" value="Unassembled WGS sequence"/>
</dbReference>
<proteinExistence type="predicted"/>
<evidence type="ECO:0000313" key="2">
    <source>
        <dbReference type="Proteomes" id="UP000265520"/>
    </source>
</evidence>
<organism evidence="1 2">
    <name type="scientific">Trifolium medium</name>
    <dbReference type="NCBI Taxonomy" id="97028"/>
    <lineage>
        <taxon>Eukaryota</taxon>
        <taxon>Viridiplantae</taxon>
        <taxon>Streptophyta</taxon>
        <taxon>Embryophyta</taxon>
        <taxon>Tracheophyta</taxon>
        <taxon>Spermatophyta</taxon>
        <taxon>Magnoliopsida</taxon>
        <taxon>eudicotyledons</taxon>
        <taxon>Gunneridae</taxon>
        <taxon>Pentapetalae</taxon>
        <taxon>rosids</taxon>
        <taxon>fabids</taxon>
        <taxon>Fabales</taxon>
        <taxon>Fabaceae</taxon>
        <taxon>Papilionoideae</taxon>
        <taxon>50 kb inversion clade</taxon>
        <taxon>NPAAA clade</taxon>
        <taxon>Hologalegina</taxon>
        <taxon>IRL clade</taxon>
        <taxon>Trifolieae</taxon>
        <taxon>Trifolium</taxon>
    </lineage>
</organism>